<organism evidence="2">
    <name type="scientific">Mycobacterium xenopi 4042</name>
    <dbReference type="NCBI Taxonomy" id="1299334"/>
    <lineage>
        <taxon>Bacteria</taxon>
        <taxon>Bacillati</taxon>
        <taxon>Actinomycetota</taxon>
        <taxon>Actinomycetes</taxon>
        <taxon>Mycobacteriales</taxon>
        <taxon>Mycobacteriaceae</taxon>
        <taxon>Mycobacterium</taxon>
    </lineage>
</organism>
<accession>X8E6B3</accession>
<sequence length="55" mass="5854">MIEQAEADGLLSPGRRFSNRPAATPGSRWRSRRGSGLPADLCDAGKHLCRTASAT</sequence>
<feature type="region of interest" description="Disordered" evidence="1">
    <location>
        <begin position="1"/>
        <end position="40"/>
    </location>
</feature>
<protein>
    <submittedName>
        <fullName evidence="2">O-phosphoserine sulfhydrylase domain protein</fullName>
    </submittedName>
</protein>
<evidence type="ECO:0000313" key="2">
    <source>
        <dbReference type="EMBL" id="EUA75355.1"/>
    </source>
</evidence>
<gene>
    <name evidence="2" type="ORF">I553_3248</name>
</gene>
<proteinExistence type="predicted"/>
<dbReference type="PATRIC" id="fig|1299334.3.peg.754"/>
<dbReference type="EMBL" id="JAOB01000010">
    <property type="protein sequence ID" value="EUA75355.1"/>
    <property type="molecule type" value="Genomic_DNA"/>
</dbReference>
<comment type="caution">
    <text evidence="2">The sequence shown here is derived from an EMBL/GenBank/DDBJ whole genome shotgun (WGS) entry which is preliminary data.</text>
</comment>
<evidence type="ECO:0000256" key="1">
    <source>
        <dbReference type="SAM" id="MobiDB-lite"/>
    </source>
</evidence>
<dbReference type="AlphaFoldDB" id="X8E6B3"/>
<name>X8E6B3_MYCXE</name>
<reference evidence="2" key="1">
    <citation type="submission" date="2014-01" db="EMBL/GenBank/DDBJ databases">
        <authorList>
            <person name="Brown-Elliot B."/>
            <person name="Wallace R."/>
            <person name="Lenaerts A."/>
            <person name="Ordway D."/>
            <person name="DeGroote M.A."/>
            <person name="Parker T."/>
            <person name="Sizemore C."/>
            <person name="Tallon L.J."/>
            <person name="Sadzewicz L.K."/>
            <person name="Sengamalay N."/>
            <person name="Fraser C.M."/>
            <person name="Hine E."/>
            <person name="Shefchek K.A."/>
            <person name="Das S.P."/>
            <person name="Tettelin H."/>
        </authorList>
    </citation>
    <scope>NUCLEOTIDE SEQUENCE [LARGE SCALE GENOMIC DNA]</scope>
    <source>
        <strain evidence="2">4042</strain>
    </source>
</reference>